<keyword evidence="3" id="KW-1185">Reference proteome</keyword>
<dbReference type="EMBL" id="NBSK02000001">
    <property type="protein sequence ID" value="KAJ0226809.1"/>
    <property type="molecule type" value="Genomic_DNA"/>
</dbReference>
<dbReference type="Proteomes" id="UP000235145">
    <property type="component" value="Unassembled WGS sequence"/>
</dbReference>
<proteinExistence type="predicted"/>
<evidence type="ECO:0000313" key="2">
    <source>
        <dbReference type="EMBL" id="KAJ0226809.1"/>
    </source>
</evidence>
<evidence type="ECO:0000313" key="3">
    <source>
        <dbReference type="Proteomes" id="UP000235145"/>
    </source>
</evidence>
<organism evidence="2 3">
    <name type="scientific">Lactuca sativa</name>
    <name type="common">Garden lettuce</name>
    <dbReference type="NCBI Taxonomy" id="4236"/>
    <lineage>
        <taxon>Eukaryota</taxon>
        <taxon>Viridiplantae</taxon>
        <taxon>Streptophyta</taxon>
        <taxon>Embryophyta</taxon>
        <taxon>Tracheophyta</taxon>
        <taxon>Spermatophyta</taxon>
        <taxon>Magnoliopsida</taxon>
        <taxon>eudicotyledons</taxon>
        <taxon>Gunneridae</taxon>
        <taxon>Pentapetalae</taxon>
        <taxon>asterids</taxon>
        <taxon>campanulids</taxon>
        <taxon>Asterales</taxon>
        <taxon>Asteraceae</taxon>
        <taxon>Cichorioideae</taxon>
        <taxon>Cichorieae</taxon>
        <taxon>Lactucinae</taxon>
        <taxon>Lactuca</taxon>
    </lineage>
</organism>
<feature type="transmembrane region" description="Helical" evidence="1">
    <location>
        <begin position="92"/>
        <end position="111"/>
    </location>
</feature>
<reference evidence="2 3" key="1">
    <citation type="journal article" date="2017" name="Nat. Commun.">
        <title>Genome assembly with in vitro proximity ligation data and whole-genome triplication in lettuce.</title>
        <authorList>
            <person name="Reyes-Chin-Wo S."/>
            <person name="Wang Z."/>
            <person name="Yang X."/>
            <person name="Kozik A."/>
            <person name="Arikit S."/>
            <person name="Song C."/>
            <person name="Xia L."/>
            <person name="Froenicke L."/>
            <person name="Lavelle D.O."/>
            <person name="Truco M.J."/>
            <person name="Xia R."/>
            <person name="Zhu S."/>
            <person name="Xu C."/>
            <person name="Xu H."/>
            <person name="Xu X."/>
            <person name="Cox K."/>
            <person name="Korf I."/>
            <person name="Meyers B.C."/>
            <person name="Michelmore R.W."/>
        </authorList>
    </citation>
    <scope>NUCLEOTIDE SEQUENCE [LARGE SCALE GENOMIC DNA]</scope>
    <source>
        <strain evidence="3">cv. Salinas</strain>
        <tissue evidence="2">Seedlings</tissue>
    </source>
</reference>
<gene>
    <name evidence="2" type="ORF">LSAT_V11C100041360</name>
</gene>
<accession>A0A9R1XV42</accession>
<name>A0A9R1XV42_LACSA</name>
<protein>
    <submittedName>
        <fullName evidence="2">Uncharacterized protein</fullName>
    </submittedName>
</protein>
<comment type="caution">
    <text evidence="2">The sequence shown here is derived from an EMBL/GenBank/DDBJ whole genome shotgun (WGS) entry which is preliminary data.</text>
</comment>
<dbReference type="AlphaFoldDB" id="A0A9R1XV42"/>
<keyword evidence="1" id="KW-1133">Transmembrane helix</keyword>
<evidence type="ECO:0000256" key="1">
    <source>
        <dbReference type="SAM" id="Phobius"/>
    </source>
</evidence>
<keyword evidence="1" id="KW-0472">Membrane</keyword>
<keyword evidence="1" id="KW-0812">Transmembrane</keyword>
<sequence length="113" mass="12677">MDSFAVGGILEATCCGSAANPVNVALHHPHYKFLLLSMIQQTRQHLLLSYARKKDVLLNPTHVQITNPPTISTMEMVTQVPKIIIKKRDSKIILCPVVMLVDSFLLHVYIFPL</sequence>